<sequence>MKFRLKSLRTKLIILCLFILLVPTVVIGISTYQSSKAKLDEVGKSQLKQSVKSVIGMINVMNAQVEEGKLTLEDAQERVRQELLGKKNEKNARTIKPEYTVGKTGYPWAANKDAISVMNPSNEGTNLTDVKTEDGVMLGKEIVRIGTSGGGFLTYKWKLANSTVIESKISYVEMDSHWGWIVGSGAYLSEFNSGATHILNLVLLIGSIAILVGTVIAAFVSTRFTKPIQLIAKKLNIVATGDFTVEEAKVSSKDEVGELAKDFNNMIHNMKHFISEVHVSSQQVASSSSDLTTSAEQTSKATEQITIAIQDSANGAEEQQFALQRTTTSLEEISVGMQRIAESSSTIAESSADTRETADLGGIAVQNTVKQMNSISKSVNESDEVIKLLEQRTQQINEMLNVITDISTQTNLLALNAAIEAARAGEHGRGFSVVASEVRKLADQSNRSSGQISTLIEEMQRNMEQSIQTMGKVKSEVSAGLEIAKETELRFSDISTLTSQISQQTEDLASITQQISASVQEISASGENVTNIAKLASDNSQSIASAAEEQLASMEEVTGLSATLSHMAGDLQQLISKFKFK</sequence>
<evidence type="ECO:0000256" key="6">
    <source>
        <dbReference type="ARBA" id="ARBA00023224"/>
    </source>
</evidence>
<protein>
    <submittedName>
        <fullName evidence="12">Methyl-accepting chemotaxis protein</fullName>
    </submittedName>
</protein>
<reference evidence="12" key="1">
    <citation type="submission" date="2020-02" db="EMBL/GenBank/DDBJ databases">
        <authorList>
            <person name="Shen X.-R."/>
            <person name="Zhang Y.-X."/>
        </authorList>
    </citation>
    <scope>NUCLEOTIDE SEQUENCE</scope>
    <source>
        <strain evidence="12">SYP-B3998</strain>
    </source>
</reference>
<organism evidence="12">
    <name type="scientific">Paenibacillus sp. SYP-B3998</name>
    <dbReference type="NCBI Taxonomy" id="2678564"/>
    <lineage>
        <taxon>Bacteria</taxon>
        <taxon>Bacillati</taxon>
        <taxon>Bacillota</taxon>
        <taxon>Bacilli</taxon>
        <taxon>Bacillales</taxon>
        <taxon>Paenibacillaceae</taxon>
        <taxon>Paenibacillus</taxon>
    </lineage>
</organism>
<dbReference type="SMART" id="SM00283">
    <property type="entry name" value="MA"/>
    <property type="match status" value="1"/>
</dbReference>
<dbReference type="CDD" id="cd11386">
    <property type="entry name" value="MCP_signal"/>
    <property type="match status" value="1"/>
</dbReference>
<dbReference type="SMART" id="SM00304">
    <property type="entry name" value="HAMP"/>
    <property type="match status" value="1"/>
</dbReference>
<keyword evidence="3 9" id="KW-0812">Transmembrane</keyword>
<dbReference type="CDD" id="cd06225">
    <property type="entry name" value="HAMP"/>
    <property type="match status" value="1"/>
</dbReference>
<dbReference type="PANTHER" id="PTHR32089">
    <property type="entry name" value="METHYL-ACCEPTING CHEMOTAXIS PROTEIN MCPB"/>
    <property type="match status" value="1"/>
</dbReference>
<evidence type="ECO:0000256" key="2">
    <source>
        <dbReference type="ARBA" id="ARBA00022475"/>
    </source>
</evidence>
<dbReference type="Gene3D" id="3.30.450.20">
    <property type="entry name" value="PAS domain"/>
    <property type="match status" value="1"/>
</dbReference>
<dbReference type="Pfam" id="PF00015">
    <property type="entry name" value="MCPsignal"/>
    <property type="match status" value="1"/>
</dbReference>
<evidence type="ECO:0000259" key="10">
    <source>
        <dbReference type="PROSITE" id="PS50111"/>
    </source>
</evidence>
<comment type="caution">
    <text evidence="12">The sequence shown here is derived from an EMBL/GenBank/DDBJ whole genome shotgun (WGS) entry which is preliminary data.</text>
</comment>
<dbReference type="GO" id="GO:0005886">
    <property type="term" value="C:plasma membrane"/>
    <property type="evidence" value="ECO:0007669"/>
    <property type="project" value="UniProtKB-SubCell"/>
</dbReference>
<evidence type="ECO:0000259" key="11">
    <source>
        <dbReference type="PROSITE" id="PS50885"/>
    </source>
</evidence>
<evidence type="ECO:0000256" key="8">
    <source>
        <dbReference type="PROSITE-ProRule" id="PRU00284"/>
    </source>
</evidence>
<dbReference type="InterPro" id="IPR004089">
    <property type="entry name" value="MCPsignal_dom"/>
</dbReference>
<feature type="transmembrane region" description="Helical" evidence="9">
    <location>
        <begin position="198"/>
        <end position="220"/>
    </location>
</feature>
<dbReference type="AlphaFoldDB" id="A0A6G3ZZ58"/>
<evidence type="ECO:0000256" key="5">
    <source>
        <dbReference type="ARBA" id="ARBA00023136"/>
    </source>
</evidence>
<dbReference type="SMART" id="SM01049">
    <property type="entry name" value="Cache_2"/>
    <property type="match status" value="1"/>
</dbReference>
<accession>A0A6G3ZZ58</accession>
<keyword evidence="2" id="KW-1003">Cell membrane</keyword>
<evidence type="ECO:0000256" key="7">
    <source>
        <dbReference type="ARBA" id="ARBA00029447"/>
    </source>
</evidence>
<dbReference type="InterPro" id="IPR033480">
    <property type="entry name" value="sCache_2"/>
</dbReference>
<dbReference type="PANTHER" id="PTHR32089:SF114">
    <property type="entry name" value="METHYL-ACCEPTING CHEMOTAXIS PROTEIN MCPB"/>
    <property type="match status" value="1"/>
</dbReference>
<feature type="domain" description="HAMP" evidence="11">
    <location>
        <begin position="222"/>
        <end position="275"/>
    </location>
</feature>
<evidence type="ECO:0000256" key="3">
    <source>
        <dbReference type="ARBA" id="ARBA00022692"/>
    </source>
</evidence>
<evidence type="ECO:0000256" key="1">
    <source>
        <dbReference type="ARBA" id="ARBA00004651"/>
    </source>
</evidence>
<dbReference type="PROSITE" id="PS50885">
    <property type="entry name" value="HAMP"/>
    <property type="match status" value="1"/>
</dbReference>
<proteinExistence type="inferred from homology"/>
<dbReference type="InterPro" id="IPR003660">
    <property type="entry name" value="HAMP_dom"/>
</dbReference>
<keyword evidence="6 8" id="KW-0807">Transducer</keyword>
<keyword evidence="4 9" id="KW-1133">Transmembrane helix</keyword>
<evidence type="ECO:0000256" key="9">
    <source>
        <dbReference type="SAM" id="Phobius"/>
    </source>
</evidence>
<dbReference type="GO" id="GO:0007165">
    <property type="term" value="P:signal transduction"/>
    <property type="evidence" value="ECO:0007669"/>
    <property type="project" value="UniProtKB-KW"/>
</dbReference>
<name>A0A6G3ZZ58_9BACL</name>
<dbReference type="RefSeq" id="WP_163948143.1">
    <property type="nucleotide sequence ID" value="NZ_JAAIKC010000005.1"/>
</dbReference>
<evidence type="ECO:0000313" key="12">
    <source>
        <dbReference type="EMBL" id="NEW07338.1"/>
    </source>
</evidence>
<keyword evidence="5 9" id="KW-0472">Membrane</keyword>
<comment type="subcellular location">
    <subcellularLocation>
        <location evidence="1">Cell membrane</location>
        <topology evidence="1">Multi-pass membrane protein</topology>
    </subcellularLocation>
</comment>
<comment type="similarity">
    <text evidence="7">Belongs to the methyl-accepting chemotaxis (MCP) protein family.</text>
</comment>
<feature type="domain" description="Methyl-accepting transducer" evidence="10">
    <location>
        <begin position="294"/>
        <end position="530"/>
    </location>
</feature>
<dbReference type="Gene3D" id="6.10.340.10">
    <property type="match status" value="1"/>
</dbReference>
<dbReference type="Gene3D" id="1.10.287.950">
    <property type="entry name" value="Methyl-accepting chemotaxis protein"/>
    <property type="match status" value="1"/>
</dbReference>
<dbReference type="SUPFAM" id="SSF58104">
    <property type="entry name" value="Methyl-accepting chemotaxis protein (MCP) signaling domain"/>
    <property type="match status" value="1"/>
</dbReference>
<dbReference type="Pfam" id="PF17200">
    <property type="entry name" value="sCache_2"/>
    <property type="match status" value="1"/>
</dbReference>
<dbReference type="Pfam" id="PF00672">
    <property type="entry name" value="HAMP"/>
    <property type="match status" value="1"/>
</dbReference>
<gene>
    <name evidence="12" type="ORF">GK047_15135</name>
</gene>
<evidence type="ECO:0000256" key="4">
    <source>
        <dbReference type="ARBA" id="ARBA00022989"/>
    </source>
</evidence>
<dbReference type="EMBL" id="JAAIKC010000005">
    <property type="protein sequence ID" value="NEW07338.1"/>
    <property type="molecule type" value="Genomic_DNA"/>
</dbReference>
<dbReference type="PROSITE" id="PS50111">
    <property type="entry name" value="CHEMOTAXIS_TRANSDUC_2"/>
    <property type="match status" value="1"/>
</dbReference>